<accession>A0A6N4SSZ2</accession>
<dbReference type="Proteomes" id="UP000001822">
    <property type="component" value="Chromosome"/>
</dbReference>
<dbReference type="AlphaFoldDB" id="A0A6N4SSZ2"/>
<sequence length="62" mass="7430">MLQFYQQTFLSNIFRIYTLNDLKGNKKDAYPENQLKNVNDISFLKNPVKTPMLKFLNFEIIK</sequence>
<organism evidence="1 2">
    <name type="scientific">Cytophaga hutchinsonii (strain ATCC 33406 / DSM 1761 / CIP 103989 / NBRC 15051 / NCIMB 9469 / D465)</name>
    <dbReference type="NCBI Taxonomy" id="269798"/>
    <lineage>
        <taxon>Bacteria</taxon>
        <taxon>Pseudomonadati</taxon>
        <taxon>Bacteroidota</taxon>
        <taxon>Cytophagia</taxon>
        <taxon>Cytophagales</taxon>
        <taxon>Cytophagaceae</taxon>
        <taxon>Cytophaga</taxon>
    </lineage>
</organism>
<dbReference type="KEGG" id="chu:CHU_2295"/>
<name>A0A6N4SSZ2_CYTH3</name>
<gene>
    <name evidence="1" type="ordered locus">CHU_2295</name>
</gene>
<dbReference type="EMBL" id="CP000383">
    <property type="protein sequence ID" value="ABG59556.1"/>
    <property type="molecule type" value="Genomic_DNA"/>
</dbReference>
<protein>
    <submittedName>
        <fullName evidence="1">Uncharacterized protein</fullName>
    </submittedName>
</protein>
<proteinExistence type="predicted"/>
<evidence type="ECO:0000313" key="2">
    <source>
        <dbReference type="Proteomes" id="UP000001822"/>
    </source>
</evidence>
<keyword evidence="2" id="KW-1185">Reference proteome</keyword>
<reference evidence="1 2" key="1">
    <citation type="journal article" date="2007" name="Appl. Environ. Microbiol.">
        <title>Genome sequence of the cellulolytic gliding bacterium Cytophaga hutchinsonii.</title>
        <authorList>
            <person name="Xie G."/>
            <person name="Bruce D.C."/>
            <person name="Challacombe J.F."/>
            <person name="Chertkov O."/>
            <person name="Detter J.C."/>
            <person name="Gilna P."/>
            <person name="Han C.S."/>
            <person name="Lucas S."/>
            <person name="Misra M."/>
            <person name="Myers G.L."/>
            <person name="Richardson P."/>
            <person name="Tapia R."/>
            <person name="Thayer N."/>
            <person name="Thompson L.S."/>
            <person name="Brettin T.S."/>
            <person name="Henrissat B."/>
            <person name="Wilson D.B."/>
            <person name="McBride M.J."/>
        </authorList>
    </citation>
    <scope>NUCLEOTIDE SEQUENCE [LARGE SCALE GENOMIC DNA]</scope>
    <source>
        <strain evidence="2">ATCC 33406 / DSM 1761 / CIP 103989 / NBRC 15051 / NCIMB 9469 / D465</strain>
    </source>
</reference>
<evidence type="ECO:0000313" key="1">
    <source>
        <dbReference type="EMBL" id="ABG59556.1"/>
    </source>
</evidence>